<evidence type="ECO:0008006" key="3">
    <source>
        <dbReference type="Google" id="ProtNLM"/>
    </source>
</evidence>
<organism evidence="1 2">
    <name type="scientific">Acanthamoeba polyphaga mimivirus Kroon</name>
    <dbReference type="NCBI Taxonomy" id="3069720"/>
    <lineage>
        <taxon>Viruses</taxon>
        <taxon>Varidnaviria</taxon>
        <taxon>Bamfordvirae</taxon>
        <taxon>Nucleocytoviricota</taxon>
        <taxon>Megaviricetes</taxon>
        <taxon>Imitervirales</taxon>
        <taxon>Mimiviridae</taxon>
        <taxon>Megamimivirinae</taxon>
        <taxon>Mimivirus</taxon>
        <taxon>Mimivirus lagoaense</taxon>
    </lineage>
</organism>
<protein>
    <recommendedName>
        <fullName evidence="3">BTB/POZ domain-containing protein</fullName>
    </recommendedName>
</protein>
<dbReference type="KEGG" id="vg:80514411"/>
<evidence type="ECO:0000313" key="2">
    <source>
        <dbReference type="Proteomes" id="UP000240461"/>
    </source>
</evidence>
<name>A0A0G2Y483_9VIRU</name>
<dbReference type="SUPFAM" id="SSF82171">
    <property type="entry name" value="DPP6 N-terminal domain-like"/>
    <property type="match status" value="1"/>
</dbReference>
<reference evidence="1 2" key="1">
    <citation type="submission" date="2014-10" db="EMBL/GenBank/DDBJ databases">
        <title>Pan-genome analysis of Brazilian lineage A amoebal mimiviruses.</title>
        <authorList>
            <person name="Assis F.L."/>
            <person name="Abrahao J.S."/>
            <person name="Kroon E.G."/>
            <person name="Dornas F.P."/>
            <person name="Andrade K.R."/>
            <person name="Borato P.V.M."/>
            <person name="Pilotto M.R."/>
            <person name="Benamar S."/>
            <person name="LaScola B."/>
            <person name="Colson P."/>
        </authorList>
    </citation>
    <scope>NUCLEOTIDE SEQUENCE [LARGE SCALE GENOMIC DNA]</scope>
    <source>
        <strain evidence="1 2">Kroon</strain>
    </source>
</reference>
<dbReference type="Proteomes" id="UP000240461">
    <property type="component" value="Segment"/>
</dbReference>
<sequence>MDELKLILVDNNNSVEVIVNKDNLIKKCKYFDNLLNKYYSSCENKIIIVPNSLVSKNIIENLFEIDSTINYEISYILELVKCYDFFGLEFDLKKFNIPKINHNEFEILLDIVDINGYNDDNIKLIVENLPQDYDLSIFPLELLQKMYEIASHHMIIISCNNVIYFFDGNNGDIIKTWEDPTQNKKRQKLLENYGRIVGYKNDIYNWNSFSIEDYKIFVEKILPINENKIVYMIKSNIQDPPFSISQTILFNIESEKTTSICNDNSDISYSRIHNNLAYVNPSLVEYYLRFEKIKMCTLTGDIIKELPISKPLPMKIRCPPEGKNQKKYYKKIIYSPNGKYICCTDYENRGYINIEIIDNETGYLIRKFECSDDESICFSPDDNLITFVFFHKCFTWNIKSNEKIDEITIMKHNIMSVYYTGNENFIVVTKEHSLKNIFSRQIYIMVRNICNKKSTIIANFNGVRKFFYCPVRNYLIILKDSGINIINPETGKSKKKIVCSTINQYLIDILNRYMSGYCLATISNNNYVTSKRIKKYLKTNKLTG</sequence>
<evidence type="ECO:0000313" key="1">
    <source>
        <dbReference type="EMBL" id="AKI80613.1"/>
    </source>
</evidence>
<keyword evidence="2" id="KW-1185">Reference proteome</keyword>
<accession>A0A0G2Y483</accession>
<proteinExistence type="predicted"/>
<dbReference type="Gene3D" id="2.130.10.10">
    <property type="entry name" value="YVTN repeat-like/Quinoprotein amine dehydrogenase"/>
    <property type="match status" value="1"/>
</dbReference>
<dbReference type="InterPro" id="IPR015943">
    <property type="entry name" value="WD40/YVTN_repeat-like_dom_sf"/>
</dbReference>
<dbReference type="EMBL" id="KM982402">
    <property type="protein sequence ID" value="AKI80613.1"/>
    <property type="molecule type" value="Genomic_DNA"/>
</dbReference>